<dbReference type="OrthoDB" id="5230585at2759"/>
<gene>
    <name evidence="1" type="ORF">EK21DRAFT_119465</name>
</gene>
<dbReference type="AlphaFoldDB" id="A0A9P4LFL3"/>
<reference evidence="1" key="1">
    <citation type="journal article" date="2020" name="Stud. Mycol.">
        <title>101 Dothideomycetes genomes: a test case for predicting lifestyles and emergence of pathogens.</title>
        <authorList>
            <person name="Haridas S."/>
            <person name="Albert R."/>
            <person name="Binder M."/>
            <person name="Bloem J."/>
            <person name="Labutti K."/>
            <person name="Salamov A."/>
            <person name="Andreopoulos B."/>
            <person name="Baker S."/>
            <person name="Barry K."/>
            <person name="Bills G."/>
            <person name="Bluhm B."/>
            <person name="Cannon C."/>
            <person name="Castanera R."/>
            <person name="Culley D."/>
            <person name="Daum C."/>
            <person name="Ezra D."/>
            <person name="Gonzalez J."/>
            <person name="Henrissat B."/>
            <person name="Kuo A."/>
            <person name="Liang C."/>
            <person name="Lipzen A."/>
            <person name="Lutzoni F."/>
            <person name="Magnuson J."/>
            <person name="Mondo S."/>
            <person name="Nolan M."/>
            <person name="Ohm R."/>
            <person name="Pangilinan J."/>
            <person name="Park H.-J."/>
            <person name="Ramirez L."/>
            <person name="Alfaro M."/>
            <person name="Sun H."/>
            <person name="Tritt A."/>
            <person name="Yoshinaga Y."/>
            <person name="Zwiers L.-H."/>
            <person name="Turgeon B."/>
            <person name="Goodwin S."/>
            <person name="Spatafora J."/>
            <person name="Crous P."/>
            <person name="Grigoriev I."/>
        </authorList>
    </citation>
    <scope>NUCLEOTIDE SEQUENCE</scope>
    <source>
        <strain evidence="1">CBS 110217</strain>
    </source>
</reference>
<dbReference type="PANTHER" id="PTHR42080:SF1">
    <property type="entry name" value="SRR1-LIKE DOMAIN-CONTAINING PROTEIN"/>
    <property type="match status" value="1"/>
</dbReference>
<evidence type="ECO:0000313" key="1">
    <source>
        <dbReference type="EMBL" id="KAF2022712.1"/>
    </source>
</evidence>
<sequence>MPPAEEWTSAETKANENDLNTAPYETTVITFDAKGQKHEIQAKGPGKRIVFCSYHQVVGYGHGESQELNKPGNPVQYADPGYESMLVRVAGAWPIPRPAECCLVPEYFNELQENVEEWKKSEAYVDLTAHVQRRAHKMTEVKNVNLLQYYAAMHICDMFAKEQKKPKNEIPIYVQDPEYCAECKRRLVEELDFKVLGSNAGYLYVDGNTFVVSSSPGAPVRQIIGDLTLDTKGPAGMLCNIVQGDGHGDAFNMIDADSEPLYLWFYMSTQDGMQKEWSRNPNPNDFDEGESDWKQEVRFGNVTNMFRSVFDEIGLYCKPKNLV</sequence>
<dbReference type="PANTHER" id="PTHR42080">
    <property type="entry name" value="SRR1 DOMAIN-CONTAINING PROTEIN"/>
    <property type="match status" value="1"/>
</dbReference>
<keyword evidence="2" id="KW-1185">Reference proteome</keyword>
<name>A0A9P4LFL3_9PLEO</name>
<comment type="caution">
    <text evidence="1">The sequence shown here is derived from an EMBL/GenBank/DDBJ whole genome shotgun (WGS) entry which is preliminary data.</text>
</comment>
<protein>
    <submittedName>
        <fullName evidence="1">Uncharacterized protein</fullName>
    </submittedName>
</protein>
<organism evidence="1 2">
    <name type="scientific">Setomelanomma holmii</name>
    <dbReference type="NCBI Taxonomy" id="210430"/>
    <lineage>
        <taxon>Eukaryota</taxon>
        <taxon>Fungi</taxon>
        <taxon>Dikarya</taxon>
        <taxon>Ascomycota</taxon>
        <taxon>Pezizomycotina</taxon>
        <taxon>Dothideomycetes</taxon>
        <taxon>Pleosporomycetidae</taxon>
        <taxon>Pleosporales</taxon>
        <taxon>Pleosporineae</taxon>
        <taxon>Phaeosphaeriaceae</taxon>
        <taxon>Setomelanomma</taxon>
    </lineage>
</organism>
<dbReference type="EMBL" id="ML978464">
    <property type="protein sequence ID" value="KAF2022712.1"/>
    <property type="molecule type" value="Genomic_DNA"/>
</dbReference>
<proteinExistence type="predicted"/>
<evidence type="ECO:0000313" key="2">
    <source>
        <dbReference type="Proteomes" id="UP000799777"/>
    </source>
</evidence>
<dbReference type="Proteomes" id="UP000799777">
    <property type="component" value="Unassembled WGS sequence"/>
</dbReference>
<accession>A0A9P4LFL3</accession>